<protein>
    <submittedName>
        <fullName evidence="1">Uncharacterized protein</fullName>
    </submittedName>
</protein>
<dbReference type="Proteomes" id="UP001569428">
    <property type="component" value="Unassembled WGS sequence"/>
</dbReference>
<evidence type="ECO:0000313" key="1">
    <source>
        <dbReference type="EMBL" id="MFA0809456.1"/>
    </source>
</evidence>
<dbReference type="RefSeq" id="WP_371837073.1">
    <property type="nucleotide sequence ID" value="NZ_JBGMEK010000001.1"/>
</dbReference>
<name>A0ABV4NTN4_9GAMM</name>
<reference evidence="1 2" key="1">
    <citation type="submission" date="2024-08" db="EMBL/GenBank/DDBJ databases">
        <authorList>
            <person name="Ishaq N."/>
        </authorList>
    </citation>
    <scope>NUCLEOTIDE SEQUENCE [LARGE SCALE GENOMIC DNA]</scope>
    <source>
        <strain evidence="1 2">DSM 18651</strain>
    </source>
</reference>
<keyword evidence="2" id="KW-1185">Reference proteome</keyword>
<gene>
    <name evidence="1" type="ORF">ACCI49_00870</name>
</gene>
<accession>A0ABV4NTN4</accession>
<dbReference type="EMBL" id="JBGMEK010000001">
    <property type="protein sequence ID" value="MFA0809456.1"/>
    <property type="molecule type" value="Genomic_DNA"/>
</dbReference>
<sequence length="133" mass="15334">MKVRIISSQEHEPSDDPDQYYIGPERNDIELEGVNCTVDQFLNLFLDTKEGEGFCRLGATGMVDIGGSYICSTPGEILSVSFDDWLRYRVEKWDEEARRENLERYRHALSKINIIDNPRIKNLDKMTVAFGDI</sequence>
<evidence type="ECO:0000313" key="2">
    <source>
        <dbReference type="Proteomes" id="UP001569428"/>
    </source>
</evidence>
<organism evidence="1 2">
    <name type="scientific">Microbulbifer epialgicus</name>
    <dbReference type="NCBI Taxonomy" id="393907"/>
    <lineage>
        <taxon>Bacteria</taxon>
        <taxon>Pseudomonadati</taxon>
        <taxon>Pseudomonadota</taxon>
        <taxon>Gammaproteobacteria</taxon>
        <taxon>Cellvibrionales</taxon>
        <taxon>Microbulbiferaceae</taxon>
        <taxon>Microbulbifer</taxon>
    </lineage>
</organism>
<comment type="caution">
    <text evidence="1">The sequence shown here is derived from an EMBL/GenBank/DDBJ whole genome shotgun (WGS) entry which is preliminary data.</text>
</comment>
<proteinExistence type="predicted"/>